<proteinExistence type="predicted"/>
<evidence type="ECO:0000313" key="3">
    <source>
        <dbReference type="Proteomes" id="UP000280707"/>
    </source>
</evidence>
<keyword evidence="3" id="KW-1185">Reference proteome</keyword>
<sequence length="38" mass="4119">MSGLSSLSNLGFNLLSLVDGIFSQFLMFFEGLSGQTLF</sequence>
<keyword evidence="1" id="KW-0812">Transmembrane</keyword>
<gene>
    <name evidence="2" type="ORF">NCTC934_01642</name>
</gene>
<protein>
    <submittedName>
        <fullName evidence="2">Uncharacterized protein</fullName>
    </submittedName>
</protein>
<dbReference type="EMBL" id="LR134408">
    <property type="protein sequence ID" value="VEH73344.1"/>
    <property type="molecule type" value="Genomic_DNA"/>
</dbReference>
<organism evidence="2 3">
    <name type="scientific">Corynebacterium segmentosum</name>
    <dbReference type="NCBI Taxonomy" id="43990"/>
    <lineage>
        <taxon>Bacteria</taxon>
        <taxon>Bacillati</taxon>
        <taxon>Actinomycetota</taxon>
        <taxon>Actinomycetes</taxon>
        <taxon>Mycobacteriales</taxon>
        <taxon>Corynebacteriaceae</taxon>
        <taxon>Corynebacterium</taxon>
    </lineage>
</organism>
<feature type="transmembrane region" description="Helical" evidence="1">
    <location>
        <begin position="12"/>
        <end position="32"/>
    </location>
</feature>
<accession>A0ABY6TER3</accession>
<evidence type="ECO:0000256" key="1">
    <source>
        <dbReference type="SAM" id="Phobius"/>
    </source>
</evidence>
<keyword evidence="1" id="KW-1133">Transmembrane helix</keyword>
<dbReference type="Proteomes" id="UP000280707">
    <property type="component" value="Chromosome"/>
</dbReference>
<keyword evidence="1" id="KW-0472">Membrane</keyword>
<evidence type="ECO:0000313" key="2">
    <source>
        <dbReference type="EMBL" id="VEH73344.1"/>
    </source>
</evidence>
<name>A0ABY6TER3_9CORY</name>
<reference evidence="2 3" key="1">
    <citation type="submission" date="2018-12" db="EMBL/GenBank/DDBJ databases">
        <authorList>
            <consortium name="Pathogen Informatics"/>
        </authorList>
    </citation>
    <scope>NUCLEOTIDE SEQUENCE [LARGE SCALE GENOMIC DNA]</scope>
    <source>
        <strain evidence="2 3">NCTC934</strain>
    </source>
</reference>